<dbReference type="EMBL" id="PDLN01000016">
    <property type="protein sequence ID" value="RDW63898.1"/>
    <property type="molecule type" value="Genomic_DNA"/>
</dbReference>
<dbReference type="Pfam" id="PF13561">
    <property type="entry name" value="adh_short_C2"/>
    <property type="match status" value="1"/>
</dbReference>
<dbReference type="GO" id="GO:0009688">
    <property type="term" value="P:abscisic acid biosynthetic process"/>
    <property type="evidence" value="ECO:0007669"/>
    <property type="project" value="UniProtKB-ARBA"/>
</dbReference>
<keyword evidence="3" id="KW-0560">Oxidoreductase</keyword>
<dbReference type="InterPro" id="IPR020904">
    <property type="entry name" value="Sc_DH/Rdtase_CS"/>
</dbReference>
<evidence type="ECO:0000313" key="4">
    <source>
        <dbReference type="EMBL" id="RDW63898.1"/>
    </source>
</evidence>
<comment type="caution">
    <text evidence="4">The sequence shown here is derived from an EMBL/GenBank/DDBJ whole genome shotgun (WGS) entry which is preliminary data.</text>
</comment>
<dbReference type="PROSITE" id="PS00061">
    <property type="entry name" value="ADH_SHORT"/>
    <property type="match status" value="1"/>
</dbReference>
<dbReference type="Gene3D" id="3.40.50.720">
    <property type="entry name" value="NAD(P)-binding Rossmann-like Domain"/>
    <property type="match status" value="1"/>
</dbReference>
<dbReference type="PRINTS" id="PR00081">
    <property type="entry name" value="GDHRDH"/>
</dbReference>
<dbReference type="PRINTS" id="PR00080">
    <property type="entry name" value="SDRFAMILY"/>
</dbReference>
<gene>
    <name evidence="4" type="ORF">BP5796_10400</name>
</gene>
<dbReference type="Proteomes" id="UP000256328">
    <property type="component" value="Unassembled WGS sequence"/>
</dbReference>
<protein>
    <submittedName>
        <fullName evidence="4">Uncharacterized protein</fullName>
    </submittedName>
</protein>
<comment type="similarity">
    <text evidence="1">Belongs to the short-chain dehydrogenases/reductases (SDR) family.</text>
</comment>
<reference evidence="4 5" key="1">
    <citation type="journal article" date="2018" name="IMA Fungus">
        <title>IMA Genome-F 9: Draft genome sequence of Annulohypoxylon stygium, Aspergillus mulundensis, Berkeleyomyces basicola (syn. Thielaviopsis basicola), Ceratocystis smalleyi, two Cercospora beticola strains, Coleophoma cylindrospora, Fusarium fracticaudum, Phialophora cf. hyalina, and Morchella septimelata.</title>
        <authorList>
            <person name="Wingfield B.D."/>
            <person name="Bills G.F."/>
            <person name="Dong Y."/>
            <person name="Huang W."/>
            <person name="Nel W.J."/>
            <person name="Swalarsk-Parry B.S."/>
            <person name="Vaghefi N."/>
            <person name="Wilken P.M."/>
            <person name="An Z."/>
            <person name="de Beer Z.W."/>
            <person name="De Vos L."/>
            <person name="Chen L."/>
            <person name="Duong T.A."/>
            <person name="Gao Y."/>
            <person name="Hammerbacher A."/>
            <person name="Kikkert J.R."/>
            <person name="Li Y."/>
            <person name="Li H."/>
            <person name="Li K."/>
            <person name="Li Q."/>
            <person name="Liu X."/>
            <person name="Ma X."/>
            <person name="Naidoo K."/>
            <person name="Pethybridge S.J."/>
            <person name="Sun J."/>
            <person name="Steenkamp E.T."/>
            <person name="van der Nest M.A."/>
            <person name="van Wyk S."/>
            <person name="Wingfield M.J."/>
            <person name="Xiong C."/>
            <person name="Yue Q."/>
            <person name="Zhang X."/>
        </authorList>
    </citation>
    <scope>NUCLEOTIDE SEQUENCE [LARGE SCALE GENOMIC DNA]</scope>
    <source>
        <strain evidence="4 5">BP5796</strain>
    </source>
</reference>
<keyword evidence="5" id="KW-1185">Reference proteome</keyword>
<dbReference type="SUPFAM" id="SSF51735">
    <property type="entry name" value="NAD(P)-binding Rossmann-fold domains"/>
    <property type="match status" value="1"/>
</dbReference>
<name>A0A3D8QQD9_9HELO</name>
<sequence length="254" mass="25946">MASMLGKVIAITGGASGMGLATARLLAARGAKVSIADVQGDLLQEAATLIKSDGKGDVMTSVVDVRDSNSVASWMKDTKENFGALDGAANIAGVFRNTPGGTVATEDEKNWDFMLGVNLTGVMHCLRAQLPVMKDGGSIVNAASILGLQGSVGCAAYAASKHGVIGLTRSAAKEVGSRGIRVNCIAPGYIQTPMLKAATADPKAEEQKEGGATSVALGRMGQAEEVAPLIAFLLSHEASFISGQCYGIDGGWNC</sequence>
<dbReference type="PANTHER" id="PTHR24321">
    <property type="entry name" value="DEHYDROGENASES, SHORT CHAIN"/>
    <property type="match status" value="1"/>
</dbReference>
<dbReference type="PANTHER" id="PTHR24321:SF8">
    <property type="entry name" value="ESTRADIOL 17-BETA-DEHYDROGENASE 8-RELATED"/>
    <property type="match status" value="1"/>
</dbReference>
<dbReference type="InterPro" id="IPR036291">
    <property type="entry name" value="NAD(P)-bd_dom_sf"/>
</dbReference>
<evidence type="ECO:0000256" key="2">
    <source>
        <dbReference type="ARBA" id="ARBA00022857"/>
    </source>
</evidence>
<dbReference type="OrthoDB" id="1669814at2759"/>
<dbReference type="InterPro" id="IPR002347">
    <property type="entry name" value="SDR_fam"/>
</dbReference>
<evidence type="ECO:0000313" key="5">
    <source>
        <dbReference type="Proteomes" id="UP000256328"/>
    </source>
</evidence>
<dbReference type="AlphaFoldDB" id="A0A3D8QQD9"/>
<dbReference type="GO" id="GO:0016491">
    <property type="term" value="F:oxidoreductase activity"/>
    <property type="evidence" value="ECO:0007669"/>
    <property type="project" value="UniProtKB-KW"/>
</dbReference>
<keyword evidence="2" id="KW-0521">NADP</keyword>
<evidence type="ECO:0000256" key="3">
    <source>
        <dbReference type="ARBA" id="ARBA00023002"/>
    </source>
</evidence>
<dbReference type="FunFam" id="3.40.50.720:FF:000084">
    <property type="entry name" value="Short-chain dehydrogenase reductase"/>
    <property type="match status" value="1"/>
</dbReference>
<evidence type="ECO:0000256" key="1">
    <source>
        <dbReference type="ARBA" id="ARBA00006484"/>
    </source>
</evidence>
<accession>A0A3D8QQD9</accession>
<proteinExistence type="inferred from homology"/>
<organism evidence="4 5">
    <name type="scientific">Coleophoma crateriformis</name>
    <dbReference type="NCBI Taxonomy" id="565419"/>
    <lineage>
        <taxon>Eukaryota</taxon>
        <taxon>Fungi</taxon>
        <taxon>Dikarya</taxon>
        <taxon>Ascomycota</taxon>
        <taxon>Pezizomycotina</taxon>
        <taxon>Leotiomycetes</taxon>
        <taxon>Helotiales</taxon>
        <taxon>Dermateaceae</taxon>
        <taxon>Coleophoma</taxon>
    </lineage>
</organism>